<dbReference type="EMBL" id="DWXO01000065">
    <property type="protein sequence ID" value="HJB80621.1"/>
    <property type="molecule type" value="Genomic_DNA"/>
</dbReference>
<comment type="caution">
    <text evidence="2">The sequence shown here is derived from an EMBL/GenBank/DDBJ whole genome shotgun (WGS) entry which is preliminary data.</text>
</comment>
<reference evidence="2" key="1">
    <citation type="journal article" date="2021" name="PeerJ">
        <title>Extensive microbial diversity within the chicken gut microbiome revealed by metagenomics and culture.</title>
        <authorList>
            <person name="Gilroy R."/>
            <person name="Ravi A."/>
            <person name="Getino M."/>
            <person name="Pursley I."/>
            <person name="Horton D.L."/>
            <person name="Alikhan N.F."/>
            <person name="Baker D."/>
            <person name="Gharbi K."/>
            <person name="Hall N."/>
            <person name="Watson M."/>
            <person name="Adriaenssens E.M."/>
            <person name="Foster-Nyarko E."/>
            <person name="Jarju S."/>
            <person name="Secka A."/>
            <person name="Antonio M."/>
            <person name="Oren A."/>
            <person name="Chaudhuri R.R."/>
            <person name="La Ragione R."/>
            <person name="Hildebrand F."/>
            <person name="Pallen M.J."/>
        </authorList>
    </citation>
    <scope>NUCLEOTIDE SEQUENCE</scope>
    <source>
        <strain evidence="2">CHK192-8294</strain>
    </source>
</reference>
<feature type="transmembrane region" description="Helical" evidence="1">
    <location>
        <begin position="143"/>
        <end position="163"/>
    </location>
</feature>
<organism evidence="2 3">
    <name type="scientific">Candidatus Flavonifractor intestinigallinarum</name>
    <dbReference type="NCBI Taxonomy" id="2838586"/>
    <lineage>
        <taxon>Bacteria</taxon>
        <taxon>Bacillati</taxon>
        <taxon>Bacillota</taxon>
        <taxon>Clostridia</taxon>
        <taxon>Eubacteriales</taxon>
        <taxon>Oscillospiraceae</taxon>
        <taxon>Flavonifractor</taxon>
    </lineage>
</organism>
<protein>
    <submittedName>
        <fullName evidence="2">Uncharacterized protein</fullName>
    </submittedName>
</protein>
<accession>A0A9D2MLJ5</accession>
<reference evidence="2" key="2">
    <citation type="submission" date="2021-04" db="EMBL/GenBank/DDBJ databases">
        <authorList>
            <person name="Gilroy R."/>
        </authorList>
    </citation>
    <scope>NUCLEOTIDE SEQUENCE</scope>
    <source>
        <strain evidence="2">CHK192-8294</strain>
    </source>
</reference>
<dbReference type="AlphaFoldDB" id="A0A9D2MLJ5"/>
<keyword evidence="1" id="KW-0472">Membrane</keyword>
<feature type="transmembrane region" description="Helical" evidence="1">
    <location>
        <begin position="80"/>
        <end position="102"/>
    </location>
</feature>
<dbReference type="InterPro" id="IPR014509">
    <property type="entry name" value="YjdF-like"/>
</dbReference>
<gene>
    <name evidence="2" type="ORF">H9712_06530</name>
</gene>
<feature type="transmembrane region" description="Helical" evidence="1">
    <location>
        <begin position="21"/>
        <end position="45"/>
    </location>
</feature>
<keyword evidence="1" id="KW-1133">Transmembrane helix</keyword>
<evidence type="ECO:0000256" key="1">
    <source>
        <dbReference type="SAM" id="Phobius"/>
    </source>
</evidence>
<evidence type="ECO:0000313" key="3">
    <source>
        <dbReference type="Proteomes" id="UP000823921"/>
    </source>
</evidence>
<evidence type="ECO:0000313" key="2">
    <source>
        <dbReference type="EMBL" id="HJB80621.1"/>
    </source>
</evidence>
<name>A0A9D2MLJ5_9FIRM</name>
<dbReference type="Pfam" id="PF09997">
    <property type="entry name" value="DUF2238"/>
    <property type="match status" value="1"/>
</dbReference>
<feature type="transmembrane region" description="Helical" evidence="1">
    <location>
        <begin position="114"/>
        <end position="131"/>
    </location>
</feature>
<proteinExistence type="predicted"/>
<feature type="transmembrane region" description="Helical" evidence="1">
    <location>
        <begin position="51"/>
        <end position="68"/>
    </location>
</feature>
<dbReference type="Proteomes" id="UP000823921">
    <property type="component" value="Unassembled WGS sequence"/>
</dbReference>
<feature type="transmembrane region" description="Helical" evidence="1">
    <location>
        <begin position="235"/>
        <end position="253"/>
    </location>
</feature>
<sequence>MKKERHPKGQRRQALKEQVKAKPGLTAVYIILRALVIVAIVAQSFKGNFENVFLCVLTLFLFTLPSFLERTIRIEIPDTLEVIILLFIFAAEILGEIQAYYIQYPYWDTMLHTLNGFLCAAIGFSLLDIINRNEKLKFSLSPVYLAVVAFCFSMTIGVLWEFFEFSMDQLFLLDMQKDTVVHSIGSVMLDPAGGNHPISIKHITDVIVVTADGAQQSLGLGGYLDIGIIDTMKDLFVNFIGAVVFSTIGFIYVKNRGKGKFAPQFIPTVVDDVETPSDQNGPAQE</sequence>
<keyword evidence="1" id="KW-0812">Transmembrane</keyword>